<evidence type="ECO:0000256" key="1">
    <source>
        <dbReference type="SAM" id="MobiDB-lite"/>
    </source>
</evidence>
<accession>A0A344L5I1</accession>
<keyword evidence="3" id="KW-1185">Reference proteome</keyword>
<organism evidence="2 3">
    <name type="scientific">Amycolatopsis albispora</name>
    <dbReference type="NCBI Taxonomy" id="1804986"/>
    <lineage>
        <taxon>Bacteria</taxon>
        <taxon>Bacillati</taxon>
        <taxon>Actinomycetota</taxon>
        <taxon>Actinomycetes</taxon>
        <taxon>Pseudonocardiales</taxon>
        <taxon>Pseudonocardiaceae</taxon>
        <taxon>Amycolatopsis</taxon>
    </lineage>
</organism>
<proteinExistence type="predicted"/>
<dbReference type="OrthoDB" id="323926at2"/>
<sequence>MSRPGPPPVKCLVWDLDDTVWDGVVLEGDEPPPFPAAVATLRALDRRGILHAVASRSVPAPVEAHLARHGLDELFSAVRIGWGAKSAAIREIAAELGIGLDTVALVDNDEFERAEVAAALPAVRCFPAGAVAGLPGRPEFTPGVITEEARGRRQLYRADRLRRAAEQEYPGPAAEFLTTLDLVLTVRPATERDLARAHELTVRTHQLNTTGRTLGLGRLRALCGSPDHEVLVADLVDRLGSYGTVGLAVNAVTADESVLELLLMSCRVLSRGAGAALLDHLVRTALAAGRRPVAEFVPTPVNRIMLVTLRFAGYAVDGGTADRLRLSVDPARPPRPRAHPVRVVAGPPNPGERS</sequence>
<dbReference type="InterPro" id="IPR016181">
    <property type="entry name" value="Acyl_CoA_acyltransferase"/>
</dbReference>
<reference evidence="2 3" key="1">
    <citation type="submission" date="2016-04" db="EMBL/GenBank/DDBJ databases">
        <title>Complete genome sequence and analysis of deep-sea sediment isolate, Amycolatopsis sp. WP1.</title>
        <authorList>
            <person name="Wang H."/>
            <person name="Chen S."/>
            <person name="Wu Q."/>
        </authorList>
    </citation>
    <scope>NUCLEOTIDE SEQUENCE [LARGE SCALE GENOMIC DNA]</scope>
    <source>
        <strain evidence="2 3">WP1</strain>
    </source>
</reference>
<dbReference type="SUPFAM" id="SSF55729">
    <property type="entry name" value="Acyl-CoA N-acyltransferases (Nat)"/>
    <property type="match status" value="1"/>
</dbReference>
<gene>
    <name evidence="2" type="ORF">A4R43_12700</name>
</gene>
<dbReference type="SUPFAM" id="SSF56784">
    <property type="entry name" value="HAD-like"/>
    <property type="match status" value="1"/>
</dbReference>
<evidence type="ECO:0008006" key="4">
    <source>
        <dbReference type="Google" id="ProtNLM"/>
    </source>
</evidence>
<dbReference type="Gene3D" id="3.40.630.30">
    <property type="match status" value="1"/>
</dbReference>
<dbReference type="Gene3D" id="3.40.50.1000">
    <property type="entry name" value="HAD superfamily/HAD-like"/>
    <property type="match status" value="1"/>
</dbReference>
<dbReference type="KEGG" id="aab:A4R43_12700"/>
<name>A0A344L5I1_9PSEU</name>
<dbReference type="EMBL" id="CP015163">
    <property type="protein sequence ID" value="AXB43305.1"/>
    <property type="molecule type" value="Genomic_DNA"/>
</dbReference>
<dbReference type="NCBIfam" id="TIGR01686">
    <property type="entry name" value="FkbH"/>
    <property type="match status" value="1"/>
</dbReference>
<dbReference type="AlphaFoldDB" id="A0A344L5I1"/>
<dbReference type="InterPro" id="IPR036412">
    <property type="entry name" value="HAD-like_sf"/>
</dbReference>
<dbReference type="RefSeq" id="WP_113692550.1">
    <property type="nucleotide sequence ID" value="NZ_CP015163.1"/>
</dbReference>
<evidence type="ECO:0000313" key="3">
    <source>
        <dbReference type="Proteomes" id="UP000250434"/>
    </source>
</evidence>
<dbReference type="InterPro" id="IPR010037">
    <property type="entry name" value="FkbH_domain"/>
</dbReference>
<feature type="region of interest" description="Disordered" evidence="1">
    <location>
        <begin position="325"/>
        <end position="354"/>
    </location>
</feature>
<dbReference type="Proteomes" id="UP000250434">
    <property type="component" value="Chromosome"/>
</dbReference>
<evidence type="ECO:0000313" key="2">
    <source>
        <dbReference type="EMBL" id="AXB43305.1"/>
    </source>
</evidence>
<dbReference type="InterPro" id="IPR023214">
    <property type="entry name" value="HAD_sf"/>
</dbReference>
<protein>
    <recommendedName>
        <fullName evidence="4">N-acetyltransferase domain-containing protein</fullName>
    </recommendedName>
</protein>